<name>A0A2X4VH73_LEDLE</name>
<dbReference type="EMBL" id="LS483476">
    <property type="protein sequence ID" value="SQI51566.1"/>
    <property type="molecule type" value="Genomic_DNA"/>
</dbReference>
<dbReference type="AlphaFoldDB" id="A0A2X4VH73"/>
<dbReference type="KEGG" id="blen:NCTC4824_00317"/>
<organism evidence="2 3">
    <name type="scientific">Lederbergia lenta</name>
    <name type="common">Bacillus lentus</name>
    <dbReference type="NCBI Taxonomy" id="1467"/>
    <lineage>
        <taxon>Bacteria</taxon>
        <taxon>Bacillati</taxon>
        <taxon>Bacillota</taxon>
        <taxon>Bacilli</taxon>
        <taxon>Bacillales</taxon>
        <taxon>Bacillaceae</taxon>
        <taxon>Lederbergia</taxon>
    </lineage>
</organism>
<reference evidence="2 3" key="1">
    <citation type="submission" date="2018-06" db="EMBL/GenBank/DDBJ databases">
        <authorList>
            <consortium name="Pathogen Informatics"/>
            <person name="Doyle S."/>
        </authorList>
    </citation>
    <scope>NUCLEOTIDE SEQUENCE [LARGE SCALE GENOMIC DNA]</scope>
    <source>
        <strain evidence="2 3">NCTC4824</strain>
    </source>
</reference>
<dbReference type="Proteomes" id="UP000249134">
    <property type="component" value="Chromosome 1"/>
</dbReference>
<dbReference type="RefSeq" id="WP_066146024.1">
    <property type="nucleotide sequence ID" value="NZ_CBCSGM010000002.1"/>
</dbReference>
<evidence type="ECO:0000313" key="3">
    <source>
        <dbReference type="Proteomes" id="UP000249134"/>
    </source>
</evidence>
<dbReference type="PANTHER" id="PTHR33169:SF25">
    <property type="entry name" value="DNA-BINDING PROTEIN YIZB-RELATED"/>
    <property type="match status" value="1"/>
</dbReference>
<sequence>MSTSTQMLKGILEGCLLAIIVRGETYGYEMIEKLESFGFDMVSEGSIYPVLLRMQKEKLVNTVMKPSPTGPNRKYYSITEAGIEELAEYQKRWNELSKAVHSLFDINITKGGEKDAFN</sequence>
<dbReference type="InterPro" id="IPR005149">
    <property type="entry name" value="Tscrpt_reg_PadR_N"/>
</dbReference>
<gene>
    <name evidence="2" type="ORF">NCTC4824_00317</name>
</gene>
<dbReference type="STRING" id="1348624.GCA_001591545_03822"/>
<dbReference type="Pfam" id="PF03551">
    <property type="entry name" value="PadR"/>
    <property type="match status" value="1"/>
</dbReference>
<dbReference type="InterPro" id="IPR036390">
    <property type="entry name" value="WH_DNA-bd_sf"/>
</dbReference>
<dbReference type="InterPro" id="IPR052509">
    <property type="entry name" value="Metal_resp_DNA-bind_regulator"/>
</dbReference>
<dbReference type="Gene3D" id="1.10.10.10">
    <property type="entry name" value="Winged helix-like DNA-binding domain superfamily/Winged helix DNA-binding domain"/>
    <property type="match status" value="1"/>
</dbReference>
<dbReference type="SUPFAM" id="SSF46785">
    <property type="entry name" value="Winged helix' DNA-binding domain"/>
    <property type="match status" value="1"/>
</dbReference>
<evidence type="ECO:0000259" key="1">
    <source>
        <dbReference type="Pfam" id="PF03551"/>
    </source>
</evidence>
<protein>
    <submittedName>
        <fullName evidence="2">PadR family transcriptional regulator</fullName>
    </submittedName>
</protein>
<evidence type="ECO:0000313" key="2">
    <source>
        <dbReference type="EMBL" id="SQI51566.1"/>
    </source>
</evidence>
<dbReference type="PANTHER" id="PTHR33169">
    <property type="entry name" value="PADR-FAMILY TRANSCRIPTIONAL REGULATOR"/>
    <property type="match status" value="1"/>
</dbReference>
<accession>A0A2X4VH73</accession>
<proteinExistence type="predicted"/>
<keyword evidence="3" id="KW-1185">Reference proteome</keyword>
<feature type="domain" description="Transcription regulator PadR N-terminal" evidence="1">
    <location>
        <begin position="16"/>
        <end position="88"/>
    </location>
</feature>
<dbReference type="InterPro" id="IPR036388">
    <property type="entry name" value="WH-like_DNA-bd_sf"/>
</dbReference>